<evidence type="ECO:0000313" key="1">
    <source>
        <dbReference type="EnsemblMetazoa" id="G17755.8:cds"/>
    </source>
</evidence>
<keyword evidence="2" id="KW-1185">Reference proteome</keyword>
<dbReference type="Proteomes" id="UP000005408">
    <property type="component" value="Unassembled WGS sequence"/>
</dbReference>
<organism evidence="1 2">
    <name type="scientific">Magallana gigas</name>
    <name type="common">Pacific oyster</name>
    <name type="synonym">Crassostrea gigas</name>
    <dbReference type="NCBI Taxonomy" id="29159"/>
    <lineage>
        <taxon>Eukaryota</taxon>
        <taxon>Metazoa</taxon>
        <taxon>Spiralia</taxon>
        <taxon>Lophotrochozoa</taxon>
        <taxon>Mollusca</taxon>
        <taxon>Bivalvia</taxon>
        <taxon>Autobranchia</taxon>
        <taxon>Pteriomorphia</taxon>
        <taxon>Ostreida</taxon>
        <taxon>Ostreoidea</taxon>
        <taxon>Ostreidae</taxon>
        <taxon>Magallana</taxon>
    </lineage>
</organism>
<proteinExistence type="predicted"/>
<dbReference type="EnsemblMetazoa" id="G17755.7">
    <property type="protein sequence ID" value="G17755.7:cds"/>
    <property type="gene ID" value="G17755"/>
</dbReference>
<dbReference type="EnsemblMetazoa" id="G17755.8">
    <property type="protein sequence ID" value="G17755.8:cds"/>
    <property type="gene ID" value="G17755"/>
</dbReference>
<sequence length="70" mass="8119">MGNPMESAKSPDLNCHLRFLGRTYRTLPEVIGDLRTTPLHDEDSGEDIWCRRICPNLPFNNVMTPYKRTK</sequence>
<dbReference type="AlphaFoldDB" id="A0A8W8JCG1"/>
<accession>A0A8W8JCG1</accession>
<evidence type="ECO:0000313" key="2">
    <source>
        <dbReference type="Proteomes" id="UP000005408"/>
    </source>
</evidence>
<dbReference type="EnsemblMetazoa" id="G17755.6">
    <property type="protein sequence ID" value="G17755.6:cds"/>
    <property type="gene ID" value="G17755"/>
</dbReference>
<name>A0A8W8JCG1_MAGGI</name>
<reference evidence="1" key="1">
    <citation type="submission" date="2022-08" db="UniProtKB">
        <authorList>
            <consortium name="EnsemblMetazoa"/>
        </authorList>
    </citation>
    <scope>IDENTIFICATION</scope>
    <source>
        <strain evidence="1">05x7-T-G4-1.051#20</strain>
    </source>
</reference>
<protein>
    <submittedName>
        <fullName evidence="1">Uncharacterized protein</fullName>
    </submittedName>
</protein>